<dbReference type="Pfam" id="PF06042">
    <property type="entry name" value="NTP_transf_6"/>
    <property type="match status" value="1"/>
</dbReference>
<keyword evidence="2" id="KW-1185">Reference proteome</keyword>
<name>A0A9P9FF43_9HYPO</name>
<dbReference type="InterPro" id="IPR009267">
    <property type="entry name" value="NTP_transf_6"/>
</dbReference>
<dbReference type="Proteomes" id="UP000738349">
    <property type="component" value="Unassembled WGS sequence"/>
</dbReference>
<dbReference type="PANTHER" id="PTHR39166">
    <property type="entry name" value="BLL1166 PROTEIN"/>
    <property type="match status" value="1"/>
</dbReference>
<dbReference type="AlphaFoldDB" id="A0A9P9FF43"/>
<sequence length="211" mass="23426">MNPAQLPLHSQLHHLRTTLSSNPTLLRVLSHAAKLNPPNWYLAGGAVSQTIWNAVSGQPPETGISDYDLVYFDDSDVSWEAEDAIIQASKKLFADEAVEIEIRNQARVHLWYSSKFGVPCPQHTSVEAGIDSWISTSAMIGVRLLEDGEWSVYAPRGLSDFYSLIVRPNAVLGSREAYNKKAARWRTIWKGLTIEPWPETPTAAEPGLTES</sequence>
<evidence type="ECO:0000313" key="1">
    <source>
        <dbReference type="EMBL" id="KAH7161162.1"/>
    </source>
</evidence>
<accession>A0A9P9FF43</accession>
<dbReference type="EMBL" id="JAGMUV010000004">
    <property type="protein sequence ID" value="KAH7161162.1"/>
    <property type="molecule type" value="Genomic_DNA"/>
</dbReference>
<dbReference type="PANTHER" id="PTHR39166:SF1">
    <property type="entry name" value="BLL1166 PROTEIN"/>
    <property type="match status" value="1"/>
</dbReference>
<gene>
    <name evidence="1" type="ORF">EDB81DRAFT_334608</name>
</gene>
<dbReference type="OrthoDB" id="3923682at2759"/>
<evidence type="ECO:0008006" key="3">
    <source>
        <dbReference type="Google" id="ProtNLM"/>
    </source>
</evidence>
<organism evidence="1 2">
    <name type="scientific">Dactylonectria macrodidyma</name>
    <dbReference type="NCBI Taxonomy" id="307937"/>
    <lineage>
        <taxon>Eukaryota</taxon>
        <taxon>Fungi</taxon>
        <taxon>Dikarya</taxon>
        <taxon>Ascomycota</taxon>
        <taxon>Pezizomycotina</taxon>
        <taxon>Sordariomycetes</taxon>
        <taxon>Hypocreomycetidae</taxon>
        <taxon>Hypocreales</taxon>
        <taxon>Nectriaceae</taxon>
        <taxon>Dactylonectria</taxon>
    </lineage>
</organism>
<comment type="caution">
    <text evidence="1">The sequence shown here is derived from an EMBL/GenBank/DDBJ whole genome shotgun (WGS) entry which is preliminary data.</text>
</comment>
<proteinExistence type="predicted"/>
<evidence type="ECO:0000313" key="2">
    <source>
        <dbReference type="Proteomes" id="UP000738349"/>
    </source>
</evidence>
<reference evidence="1" key="1">
    <citation type="journal article" date="2021" name="Nat. Commun.">
        <title>Genetic determinants of endophytism in the Arabidopsis root mycobiome.</title>
        <authorList>
            <person name="Mesny F."/>
            <person name="Miyauchi S."/>
            <person name="Thiergart T."/>
            <person name="Pickel B."/>
            <person name="Atanasova L."/>
            <person name="Karlsson M."/>
            <person name="Huettel B."/>
            <person name="Barry K.W."/>
            <person name="Haridas S."/>
            <person name="Chen C."/>
            <person name="Bauer D."/>
            <person name="Andreopoulos W."/>
            <person name="Pangilinan J."/>
            <person name="LaButti K."/>
            <person name="Riley R."/>
            <person name="Lipzen A."/>
            <person name="Clum A."/>
            <person name="Drula E."/>
            <person name="Henrissat B."/>
            <person name="Kohler A."/>
            <person name="Grigoriev I.V."/>
            <person name="Martin F.M."/>
            <person name="Hacquard S."/>
        </authorList>
    </citation>
    <scope>NUCLEOTIDE SEQUENCE</scope>
    <source>
        <strain evidence="1">MPI-CAGE-AT-0147</strain>
    </source>
</reference>
<protein>
    <recommendedName>
        <fullName evidence="3">Nucleotidyltransferase family protein</fullName>
    </recommendedName>
</protein>